<evidence type="ECO:0000256" key="10">
    <source>
        <dbReference type="ARBA" id="ARBA00022840"/>
    </source>
</evidence>
<evidence type="ECO:0000259" key="16">
    <source>
        <dbReference type="PROSITE" id="PS50885"/>
    </source>
</evidence>
<dbReference type="SMART" id="SM00304">
    <property type="entry name" value="HAMP"/>
    <property type="match status" value="1"/>
</dbReference>
<dbReference type="Pfam" id="PF00512">
    <property type="entry name" value="HisKA"/>
    <property type="match status" value="1"/>
</dbReference>
<proteinExistence type="predicted"/>
<dbReference type="SMART" id="SM00388">
    <property type="entry name" value="HisKA"/>
    <property type="match status" value="1"/>
</dbReference>
<reference evidence="17 18" key="1">
    <citation type="submission" date="2019-11" db="EMBL/GenBank/DDBJ databases">
        <authorList>
            <person name="Li X."/>
        </authorList>
    </citation>
    <scope>NUCLEOTIDE SEQUENCE [LARGE SCALE GENOMIC DNA]</scope>
    <source>
        <strain evidence="17 18">L9</strain>
    </source>
</reference>
<dbReference type="InterPro" id="IPR003594">
    <property type="entry name" value="HATPase_dom"/>
</dbReference>
<dbReference type="FunFam" id="1.10.287.130:FF:000001">
    <property type="entry name" value="Two-component sensor histidine kinase"/>
    <property type="match status" value="1"/>
</dbReference>
<keyword evidence="13 14" id="KW-0472">Membrane</keyword>
<keyword evidence="11 14" id="KW-1133">Transmembrane helix</keyword>
<comment type="caution">
    <text evidence="17">The sequence shown here is derived from an EMBL/GenBank/DDBJ whole genome shotgun (WGS) entry which is preliminary data.</text>
</comment>
<dbReference type="CDD" id="cd06225">
    <property type="entry name" value="HAMP"/>
    <property type="match status" value="1"/>
</dbReference>
<evidence type="ECO:0000256" key="9">
    <source>
        <dbReference type="ARBA" id="ARBA00022777"/>
    </source>
</evidence>
<dbReference type="PRINTS" id="PR00344">
    <property type="entry name" value="BCTRLSENSOR"/>
</dbReference>
<comment type="catalytic activity">
    <reaction evidence="1">
        <text>ATP + protein L-histidine = ADP + protein N-phospho-L-histidine.</text>
        <dbReference type="EC" id="2.7.13.3"/>
    </reaction>
</comment>
<dbReference type="Proteomes" id="UP000469125">
    <property type="component" value="Unassembled WGS sequence"/>
</dbReference>
<evidence type="ECO:0000313" key="18">
    <source>
        <dbReference type="Proteomes" id="UP000469125"/>
    </source>
</evidence>
<keyword evidence="7 14" id="KW-0812">Transmembrane</keyword>
<dbReference type="InterPro" id="IPR003660">
    <property type="entry name" value="HAMP_dom"/>
</dbReference>
<dbReference type="SUPFAM" id="SSF55874">
    <property type="entry name" value="ATPase domain of HSP90 chaperone/DNA topoisomerase II/histidine kinase"/>
    <property type="match status" value="1"/>
</dbReference>
<dbReference type="Pfam" id="PF02518">
    <property type="entry name" value="HATPase_c"/>
    <property type="match status" value="1"/>
</dbReference>
<keyword evidence="10" id="KW-0067">ATP-binding</keyword>
<dbReference type="GO" id="GO:0000155">
    <property type="term" value="F:phosphorelay sensor kinase activity"/>
    <property type="evidence" value="ECO:0007669"/>
    <property type="project" value="InterPro"/>
</dbReference>
<evidence type="ECO:0000256" key="5">
    <source>
        <dbReference type="ARBA" id="ARBA00022553"/>
    </source>
</evidence>
<gene>
    <name evidence="17" type="ORF">GMD78_13610</name>
</gene>
<feature type="domain" description="Histidine kinase" evidence="15">
    <location>
        <begin position="141"/>
        <end position="361"/>
    </location>
</feature>
<dbReference type="Gene3D" id="1.10.287.130">
    <property type="match status" value="1"/>
</dbReference>
<dbReference type="Gene3D" id="6.10.340.10">
    <property type="match status" value="1"/>
</dbReference>
<accession>A0A6N8FIH9</accession>
<evidence type="ECO:0000256" key="8">
    <source>
        <dbReference type="ARBA" id="ARBA00022741"/>
    </source>
</evidence>
<dbReference type="InterPro" id="IPR005467">
    <property type="entry name" value="His_kinase_dom"/>
</dbReference>
<dbReference type="InterPro" id="IPR004358">
    <property type="entry name" value="Sig_transdc_His_kin-like_C"/>
</dbReference>
<keyword evidence="4" id="KW-1003">Cell membrane</keyword>
<evidence type="ECO:0000256" key="4">
    <source>
        <dbReference type="ARBA" id="ARBA00022475"/>
    </source>
</evidence>
<dbReference type="AlphaFoldDB" id="A0A6N8FIH9"/>
<feature type="domain" description="HAMP" evidence="16">
    <location>
        <begin position="74"/>
        <end position="126"/>
    </location>
</feature>
<feature type="transmembrane region" description="Helical" evidence="14">
    <location>
        <begin position="12"/>
        <end position="37"/>
    </location>
</feature>
<dbReference type="SUPFAM" id="SSF47384">
    <property type="entry name" value="Homodimeric domain of signal transducing histidine kinase"/>
    <property type="match status" value="1"/>
</dbReference>
<evidence type="ECO:0000256" key="6">
    <source>
        <dbReference type="ARBA" id="ARBA00022679"/>
    </source>
</evidence>
<name>A0A6N8FIH9_9BACI</name>
<evidence type="ECO:0000256" key="3">
    <source>
        <dbReference type="ARBA" id="ARBA00012438"/>
    </source>
</evidence>
<dbReference type="InterPro" id="IPR036097">
    <property type="entry name" value="HisK_dim/P_sf"/>
</dbReference>
<dbReference type="PROSITE" id="PS50109">
    <property type="entry name" value="HIS_KIN"/>
    <property type="match status" value="1"/>
</dbReference>
<dbReference type="FunFam" id="3.30.565.10:FF:000006">
    <property type="entry name" value="Sensor histidine kinase WalK"/>
    <property type="match status" value="1"/>
</dbReference>
<keyword evidence="18" id="KW-1185">Reference proteome</keyword>
<dbReference type="EMBL" id="WOCA01000011">
    <property type="protein sequence ID" value="MUK89400.1"/>
    <property type="molecule type" value="Genomic_DNA"/>
</dbReference>
<dbReference type="EC" id="2.7.13.3" evidence="3"/>
<dbReference type="RefSeq" id="WP_343042320.1">
    <property type="nucleotide sequence ID" value="NZ_WOCA01000011.1"/>
</dbReference>
<dbReference type="PROSITE" id="PS50885">
    <property type="entry name" value="HAMP"/>
    <property type="match status" value="1"/>
</dbReference>
<dbReference type="SUPFAM" id="SSF158472">
    <property type="entry name" value="HAMP domain-like"/>
    <property type="match status" value="1"/>
</dbReference>
<dbReference type="InterPro" id="IPR050398">
    <property type="entry name" value="HssS/ArlS-like"/>
</dbReference>
<protein>
    <recommendedName>
        <fullName evidence="3">histidine kinase</fullName>
        <ecNumber evidence="3">2.7.13.3</ecNumber>
    </recommendedName>
</protein>
<dbReference type="Pfam" id="PF00672">
    <property type="entry name" value="HAMP"/>
    <property type="match status" value="1"/>
</dbReference>
<dbReference type="GO" id="GO:0005524">
    <property type="term" value="F:ATP binding"/>
    <property type="evidence" value="ECO:0007669"/>
    <property type="project" value="UniProtKB-KW"/>
</dbReference>
<keyword evidence="8" id="KW-0547">Nucleotide-binding</keyword>
<evidence type="ECO:0000256" key="12">
    <source>
        <dbReference type="ARBA" id="ARBA00023012"/>
    </source>
</evidence>
<keyword evidence="6" id="KW-0808">Transferase</keyword>
<dbReference type="CDD" id="cd00075">
    <property type="entry name" value="HATPase"/>
    <property type="match status" value="1"/>
</dbReference>
<dbReference type="InterPro" id="IPR003661">
    <property type="entry name" value="HisK_dim/P_dom"/>
</dbReference>
<evidence type="ECO:0000256" key="14">
    <source>
        <dbReference type="SAM" id="Phobius"/>
    </source>
</evidence>
<dbReference type="Gene3D" id="3.30.565.10">
    <property type="entry name" value="Histidine kinase-like ATPase, C-terminal domain"/>
    <property type="match status" value="1"/>
</dbReference>
<dbReference type="InterPro" id="IPR036890">
    <property type="entry name" value="HATPase_C_sf"/>
</dbReference>
<keyword evidence="12" id="KW-0902">Two-component regulatory system</keyword>
<evidence type="ECO:0000256" key="1">
    <source>
        <dbReference type="ARBA" id="ARBA00000085"/>
    </source>
</evidence>
<dbReference type="CDD" id="cd00082">
    <property type="entry name" value="HisKA"/>
    <property type="match status" value="1"/>
</dbReference>
<evidence type="ECO:0000256" key="2">
    <source>
        <dbReference type="ARBA" id="ARBA00004651"/>
    </source>
</evidence>
<dbReference type="SMART" id="SM00387">
    <property type="entry name" value="HATPase_c"/>
    <property type="match status" value="1"/>
</dbReference>
<evidence type="ECO:0000313" key="17">
    <source>
        <dbReference type="EMBL" id="MUK89400.1"/>
    </source>
</evidence>
<feature type="transmembrane region" description="Helical" evidence="14">
    <location>
        <begin position="49"/>
        <end position="73"/>
    </location>
</feature>
<dbReference type="GO" id="GO:0005886">
    <property type="term" value="C:plasma membrane"/>
    <property type="evidence" value="ECO:0007669"/>
    <property type="project" value="UniProtKB-SubCell"/>
</dbReference>
<evidence type="ECO:0000259" key="15">
    <source>
        <dbReference type="PROSITE" id="PS50109"/>
    </source>
</evidence>
<dbReference type="PANTHER" id="PTHR45528">
    <property type="entry name" value="SENSOR HISTIDINE KINASE CPXA"/>
    <property type="match status" value="1"/>
</dbReference>
<evidence type="ECO:0000256" key="13">
    <source>
        <dbReference type="ARBA" id="ARBA00023136"/>
    </source>
</evidence>
<comment type="subcellular location">
    <subcellularLocation>
        <location evidence="2">Cell membrane</location>
        <topology evidence="2">Multi-pass membrane protein</topology>
    </subcellularLocation>
</comment>
<sequence>MTIKKRLLLSNIAMIVIPVIAFFVIEIMLGYVLFILFEGDLMEDRMGLFLSIRFIGLLTVLIITNGLLTYFVAKSIIQPVKRLQQAAKEISNGNLEFTIESSSRDELGQLSETFELMRKRLKESEELQTRYAENRKELIASISHDLKTPMTSIKGYIEGIRDGIANTPEKMERYIETIYAKTNDMDQLIDELFLYSKLDLNQVHYHFEHIDLWSYLSDFIEELAFDLEENDCNVSLFVNNQDTFIVQADREQLKRVLLNIIQNSLKYMDKDEKEIRVILTANADQVTVTIKDNGIGISEEAIPFIFERFYRTDTSRNTATGGSGLGLAIVRRIIEQHEGEIWAESKQGIGTSISFTLPKVGDVNEKNPDYRR</sequence>
<keyword evidence="9" id="KW-0418">Kinase</keyword>
<dbReference type="PANTHER" id="PTHR45528:SF1">
    <property type="entry name" value="SENSOR HISTIDINE KINASE CPXA"/>
    <property type="match status" value="1"/>
</dbReference>
<evidence type="ECO:0000256" key="11">
    <source>
        <dbReference type="ARBA" id="ARBA00022989"/>
    </source>
</evidence>
<organism evidence="17 18">
    <name type="scientific">Ornithinibacillus caprae</name>
    <dbReference type="NCBI Taxonomy" id="2678566"/>
    <lineage>
        <taxon>Bacteria</taxon>
        <taxon>Bacillati</taxon>
        <taxon>Bacillota</taxon>
        <taxon>Bacilli</taxon>
        <taxon>Bacillales</taxon>
        <taxon>Bacillaceae</taxon>
        <taxon>Ornithinibacillus</taxon>
    </lineage>
</organism>
<keyword evidence="5" id="KW-0597">Phosphoprotein</keyword>
<evidence type="ECO:0000256" key="7">
    <source>
        <dbReference type="ARBA" id="ARBA00022692"/>
    </source>
</evidence>